<accession>A0ABS9TRD9</accession>
<reference evidence="2 3" key="1">
    <citation type="submission" date="2022-03" db="EMBL/GenBank/DDBJ databases">
        <title>Pseudonocardia alaer sp. nov., a novel actinomycete isolated from reed forest soil.</title>
        <authorList>
            <person name="Wang L."/>
        </authorList>
    </citation>
    <scope>NUCLEOTIDE SEQUENCE [LARGE SCALE GENOMIC DNA]</scope>
    <source>
        <strain evidence="2 3">Y-16303</strain>
    </source>
</reference>
<dbReference type="Proteomes" id="UP001299970">
    <property type="component" value="Unassembled WGS sequence"/>
</dbReference>
<dbReference type="Pfam" id="PF11273">
    <property type="entry name" value="DUF3073"/>
    <property type="match status" value="1"/>
</dbReference>
<feature type="region of interest" description="Disordered" evidence="1">
    <location>
        <begin position="1"/>
        <end position="70"/>
    </location>
</feature>
<sequence>MGRGRAKAKQTKVARELKYSSPTMDLDALQREIGSGTAAPRNGGGDEDDYADPYAPEADDEDEAPSRRYR</sequence>
<feature type="compositionally biased region" description="Acidic residues" evidence="1">
    <location>
        <begin position="45"/>
        <end position="63"/>
    </location>
</feature>
<name>A0ABS9TRD9_9PSEU</name>
<keyword evidence="3" id="KW-1185">Reference proteome</keyword>
<comment type="caution">
    <text evidence="2">The sequence shown here is derived from an EMBL/GenBank/DDBJ whole genome shotgun (WGS) entry which is preliminary data.</text>
</comment>
<proteinExistence type="predicted"/>
<dbReference type="EMBL" id="JAKXMK010000039">
    <property type="protein sequence ID" value="MCH6171086.1"/>
    <property type="molecule type" value="Genomic_DNA"/>
</dbReference>
<protein>
    <submittedName>
        <fullName evidence="2">DUF3073 domain-containing protein</fullName>
    </submittedName>
</protein>
<evidence type="ECO:0000313" key="3">
    <source>
        <dbReference type="Proteomes" id="UP001299970"/>
    </source>
</evidence>
<gene>
    <name evidence="2" type="ORF">MMF94_35740</name>
</gene>
<evidence type="ECO:0000256" key="1">
    <source>
        <dbReference type="SAM" id="MobiDB-lite"/>
    </source>
</evidence>
<dbReference type="RefSeq" id="WP_241041888.1">
    <property type="nucleotide sequence ID" value="NZ_BAAAJF010000069.1"/>
</dbReference>
<evidence type="ECO:0000313" key="2">
    <source>
        <dbReference type="EMBL" id="MCH6171086.1"/>
    </source>
</evidence>
<organism evidence="2 3">
    <name type="scientific">Pseudonocardia alaniniphila</name>
    <dbReference type="NCBI Taxonomy" id="75291"/>
    <lineage>
        <taxon>Bacteria</taxon>
        <taxon>Bacillati</taxon>
        <taxon>Actinomycetota</taxon>
        <taxon>Actinomycetes</taxon>
        <taxon>Pseudonocardiales</taxon>
        <taxon>Pseudonocardiaceae</taxon>
        <taxon>Pseudonocardia</taxon>
    </lineage>
</organism>
<feature type="compositionally biased region" description="Basic residues" evidence="1">
    <location>
        <begin position="1"/>
        <end position="12"/>
    </location>
</feature>
<dbReference type="InterPro" id="IPR021426">
    <property type="entry name" value="DUF3073"/>
</dbReference>